<sequence>MLMLTPTAIEAVRTITSGDGSPAEAGLRIFSATENAQALQLAVAAAPAEQDQVLSADGSRIFLDEKAAAFLDDKILDTGVDDEGQSTFVVAPQGQNQPGQDAPQG</sequence>
<comment type="caution">
    <text evidence="1">The sequence shown here is derived from an EMBL/GenBank/DDBJ whole genome shotgun (WGS) entry which is preliminary data.</text>
</comment>
<gene>
    <name evidence="1" type="ORF">ACFYXQ_41690</name>
</gene>
<reference evidence="1 2" key="1">
    <citation type="submission" date="2024-10" db="EMBL/GenBank/DDBJ databases">
        <title>The Natural Products Discovery Center: Release of the First 8490 Sequenced Strains for Exploring Actinobacteria Biosynthetic Diversity.</title>
        <authorList>
            <person name="Kalkreuter E."/>
            <person name="Kautsar S.A."/>
            <person name="Yang D."/>
            <person name="Bader C.D."/>
            <person name="Teijaro C.N."/>
            <person name="Fluegel L."/>
            <person name="Davis C.M."/>
            <person name="Simpson J.R."/>
            <person name="Lauterbach L."/>
            <person name="Steele A.D."/>
            <person name="Gui C."/>
            <person name="Meng S."/>
            <person name="Li G."/>
            <person name="Viehrig K."/>
            <person name="Ye F."/>
            <person name="Su P."/>
            <person name="Kiefer A.F."/>
            <person name="Nichols A."/>
            <person name="Cepeda A.J."/>
            <person name="Yan W."/>
            <person name="Fan B."/>
            <person name="Jiang Y."/>
            <person name="Adhikari A."/>
            <person name="Zheng C.-J."/>
            <person name="Schuster L."/>
            <person name="Cowan T.M."/>
            <person name="Smanski M.J."/>
            <person name="Chevrette M.G."/>
            <person name="De Carvalho L.P.S."/>
            <person name="Shen B."/>
        </authorList>
    </citation>
    <scope>NUCLEOTIDE SEQUENCE [LARGE SCALE GENOMIC DNA]</scope>
    <source>
        <strain evidence="1 2">NPDC002593</strain>
    </source>
</reference>
<dbReference type="Gene3D" id="2.60.300.12">
    <property type="entry name" value="HesB-like domain"/>
    <property type="match status" value="1"/>
</dbReference>
<evidence type="ECO:0008006" key="3">
    <source>
        <dbReference type="Google" id="ProtNLM"/>
    </source>
</evidence>
<dbReference type="Proteomes" id="UP001601992">
    <property type="component" value="Unassembled WGS sequence"/>
</dbReference>
<dbReference type="SUPFAM" id="SSF89360">
    <property type="entry name" value="HesB-like domain"/>
    <property type="match status" value="1"/>
</dbReference>
<dbReference type="RefSeq" id="WP_040826102.1">
    <property type="nucleotide sequence ID" value="NZ_JBIAQY010000025.1"/>
</dbReference>
<proteinExistence type="predicted"/>
<accession>A0ABW6SGI9</accession>
<name>A0ABW6SGI9_9NOCA</name>
<protein>
    <recommendedName>
        <fullName evidence="3">Fe-S cluster assembly iron-binding protein IscA</fullName>
    </recommendedName>
</protein>
<keyword evidence="2" id="KW-1185">Reference proteome</keyword>
<evidence type="ECO:0000313" key="2">
    <source>
        <dbReference type="Proteomes" id="UP001601992"/>
    </source>
</evidence>
<organism evidence="1 2">
    <name type="scientific">Nocardia jiangxiensis</name>
    <dbReference type="NCBI Taxonomy" id="282685"/>
    <lineage>
        <taxon>Bacteria</taxon>
        <taxon>Bacillati</taxon>
        <taxon>Actinomycetota</taxon>
        <taxon>Actinomycetes</taxon>
        <taxon>Mycobacteriales</taxon>
        <taxon>Nocardiaceae</taxon>
        <taxon>Nocardia</taxon>
    </lineage>
</organism>
<dbReference type="InterPro" id="IPR035903">
    <property type="entry name" value="HesB-like_dom_sf"/>
</dbReference>
<evidence type="ECO:0000313" key="1">
    <source>
        <dbReference type="EMBL" id="MFF3574281.1"/>
    </source>
</evidence>
<dbReference type="EMBL" id="JBIAQY010000025">
    <property type="protein sequence ID" value="MFF3574281.1"/>
    <property type="molecule type" value="Genomic_DNA"/>
</dbReference>